<gene>
    <name evidence="1" type="ORF">QLS65_03250</name>
</gene>
<proteinExistence type="predicted"/>
<keyword evidence="2" id="KW-1185">Reference proteome</keyword>
<accession>A0ABT6V6N1</accession>
<reference evidence="1 2" key="1">
    <citation type="submission" date="2023-04" db="EMBL/GenBank/DDBJ databases">
        <title>Two novel species of Flavobacterium.</title>
        <authorList>
            <person name="Liu Q."/>
            <person name="Xin Y.-H."/>
        </authorList>
    </citation>
    <scope>NUCLEOTIDE SEQUENCE [LARGE SCALE GENOMIC DNA]</scope>
    <source>
        <strain evidence="1 2">LB1P51</strain>
    </source>
</reference>
<dbReference type="EMBL" id="JASCRZ010000001">
    <property type="protein sequence ID" value="MDI5893894.1"/>
    <property type="molecule type" value="Genomic_DNA"/>
</dbReference>
<dbReference type="Proteomes" id="UP001243403">
    <property type="component" value="Unassembled WGS sequence"/>
</dbReference>
<evidence type="ECO:0000313" key="2">
    <source>
        <dbReference type="Proteomes" id="UP001243403"/>
    </source>
</evidence>
<organism evidence="1 2">
    <name type="scientific">Flavobacterium algoritolerans</name>
    <dbReference type="NCBI Taxonomy" id="3041254"/>
    <lineage>
        <taxon>Bacteria</taxon>
        <taxon>Pseudomonadati</taxon>
        <taxon>Bacteroidota</taxon>
        <taxon>Flavobacteriia</taxon>
        <taxon>Flavobacteriales</taxon>
        <taxon>Flavobacteriaceae</taxon>
        <taxon>Flavobacterium</taxon>
    </lineage>
</organism>
<evidence type="ECO:0000313" key="1">
    <source>
        <dbReference type="EMBL" id="MDI5893894.1"/>
    </source>
</evidence>
<name>A0ABT6V6N1_9FLAO</name>
<protein>
    <submittedName>
        <fullName evidence="1">Uncharacterized protein</fullName>
    </submittedName>
</protein>
<sequence>MKTLEKLNFPKLENEYLENIIRQLAHQYNVIQIFFTKQQYSEFSCLIINIESNIDAQKLQQSKWVRKVKEHLQVNIAFIFSSKLRHHYSLGSPFLAFYCRESAVIYQNNEFENSIFKAEKWQKFKKRFNEYENNFYHDHDLHAWQIKNLISEGSSNSVFTSYARLVQYDLDYLEELYLGSKSALLSLDERINNLIEYIPDIQKYFVRNNRSKFYLTDLFTKAKEASADDDVIYKEEMYEAVGIAQRSLYFLVEKRLAELKKLIKKGLHESNEAVYEIEKKPENIILDTAIETILEMAEVEEIYLYHQITYGEKTTYYLMLIAVGAGNEKLKLITQSLKSKIDGKHDFVLLSHSRYWIQTNLYQNQSFFSSIIQNEYLIYSSSKYLPEFHWEVPHNPYHADLHFYYKPTKNIALQFFAIANDDKENYQGLEYLFALFFMSFCRTYIFVKTYYLPNYLSNQTLWQLCLYADSDIRKYNSLIEQFWTDFFPYLDKHMTLHHKLSKLKKEEALQMNVIVEKLMYELHNLVIEDGLLSFEQDEPD</sequence>
<dbReference type="RefSeq" id="WP_282715173.1">
    <property type="nucleotide sequence ID" value="NZ_JASCRZ010000001.1"/>
</dbReference>
<comment type="caution">
    <text evidence="1">The sequence shown here is derived from an EMBL/GenBank/DDBJ whole genome shotgun (WGS) entry which is preliminary data.</text>
</comment>